<dbReference type="Pfam" id="PF00005">
    <property type="entry name" value="ABC_tran"/>
    <property type="match status" value="1"/>
</dbReference>
<dbReference type="SUPFAM" id="SSF52540">
    <property type="entry name" value="P-loop containing nucleoside triphosphate hydrolases"/>
    <property type="match status" value="1"/>
</dbReference>
<comment type="similarity">
    <text evidence="1">Belongs to the ABC transporter superfamily.</text>
</comment>
<dbReference type="CDD" id="cd10147">
    <property type="entry name" value="Wzt_C-like"/>
    <property type="match status" value="1"/>
</dbReference>
<dbReference type="InterPro" id="IPR029439">
    <property type="entry name" value="Wzt_C"/>
</dbReference>
<keyword evidence="7" id="KW-1185">Reference proteome</keyword>
<feature type="domain" description="ABC transporter" evidence="5">
    <location>
        <begin position="35"/>
        <end position="256"/>
    </location>
</feature>
<sequence length="404" mass="44362">MQATTEPAIRVAGLGKTYRLGAFGERPSTAAAAAIQWVRSTGKQKYTLFDALDDVSFEVPQGEALGIVGRNGAGKSTLLKILTRVTAPTRGRIELTGRVGSLLEVGTGFHPELTGKENIFLNGAILGMTRKEITKRYDEIVAFSGIEKFLATPVKRYSSGMYVRLAFSVAAHLDTEILAIDEVLAVGDAEFQRRSIQKMREAAQGGRTVLYVSHQLQTVQALCTSAVLLDRGTLKYSGTVEGTLQAYRDSFESFAAAQSDPKKRPGNGKVRLSSVRMEDEFVKSSQDIVVDFEAPASKKLVGTYFVSMHINNDQGTVIAQCDSRLVGKWFDPEQPQKGRLVVRDLWLKPGQYTVDVYACQAGVLDAWEGAWRFEVLPDLPYPEFTEASSTEKGMVFVNFEYEGA</sequence>
<dbReference type="STRING" id="264251.FB00_17485"/>
<accession>A0A0H2KNI7</accession>
<dbReference type="InterPro" id="IPR015860">
    <property type="entry name" value="ABC_transpr_TagH-like"/>
</dbReference>
<dbReference type="Gene3D" id="3.40.50.300">
    <property type="entry name" value="P-loop containing nucleotide triphosphate hydrolases"/>
    <property type="match status" value="1"/>
</dbReference>
<dbReference type="Proteomes" id="UP000035265">
    <property type="component" value="Unassembled WGS sequence"/>
</dbReference>
<dbReference type="GO" id="GO:0016020">
    <property type="term" value="C:membrane"/>
    <property type="evidence" value="ECO:0007669"/>
    <property type="project" value="InterPro"/>
</dbReference>
<keyword evidence="4" id="KW-0067">ATP-binding</keyword>
<evidence type="ECO:0000256" key="1">
    <source>
        <dbReference type="ARBA" id="ARBA00005417"/>
    </source>
</evidence>
<reference evidence="6 7" key="1">
    <citation type="submission" date="2014-05" db="EMBL/GenBank/DDBJ databases">
        <title>Cellulosimicrobium funkei U11 genome.</title>
        <authorList>
            <person name="Hu C."/>
            <person name="Gong Y."/>
            <person name="Wan W."/>
            <person name="Jiang M."/>
        </authorList>
    </citation>
    <scope>NUCLEOTIDE SEQUENCE [LARGE SCALE GENOMIC DNA]</scope>
    <source>
        <strain evidence="6 7">U11</strain>
    </source>
</reference>
<dbReference type="InterPro" id="IPR050683">
    <property type="entry name" value="Bact_Polysacc_Export_ATP-bd"/>
</dbReference>
<dbReference type="InterPro" id="IPR003439">
    <property type="entry name" value="ABC_transporter-like_ATP-bd"/>
</dbReference>
<dbReference type="SMART" id="SM00382">
    <property type="entry name" value="AAA"/>
    <property type="match status" value="1"/>
</dbReference>
<dbReference type="PROSITE" id="PS50893">
    <property type="entry name" value="ABC_TRANSPORTER_2"/>
    <property type="match status" value="1"/>
</dbReference>
<dbReference type="PANTHER" id="PTHR46743:SF2">
    <property type="entry name" value="TEICHOIC ACIDS EXPORT ATP-BINDING PROTEIN TAGH"/>
    <property type="match status" value="1"/>
</dbReference>
<evidence type="ECO:0000256" key="2">
    <source>
        <dbReference type="ARBA" id="ARBA00022448"/>
    </source>
</evidence>
<keyword evidence="3" id="KW-0547">Nucleotide-binding</keyword>
<dbReference type="AlphaFoldDB" id="A0A0H2KNI7"/>
<dbReference type="GO" id="GO:0016887">
    <property type="term" value="F:ATP hydrolysis activity"/>
    <property type="evidence" value="ECO:0007669"/>
    <property type="project" value="InterPro"/>
</dbReference>
<gene>
    <name evidence="6" type="ORF">FB00_17485</name>
</gene>
<dbReference type="PANTHER" id="PTHR46743">
    <property type="entry name" value="TEICHOIC ACIDS EXPORT ATP-BINDING PROTEIN TAGH"/>
    <property type="match status" value="1"/>
</dbReference>
<evidence type="ECO:0000256" key="4">
    <source>
        <dbReference type="ARBA" id="ARBA00022840"/>
    </source>
</evidence>
<protein>
    <recommendedName>
        <fullName evidence="5">ABC transporter domain-containing protein</fullName>
    </recommendedName>
</protein>
<name>A0A0H2KNI7_9MICO</name>
<comment type="caution">
    <text evidence="6">The sequence shown here is derived from an EMBL/GenBank/DDBJ whole genome shotgun (WGS) entry which is preliminary data.</text>
</comment>
<dbReference type="InterPro" id="IPR003593">
    <property type="entry name" value="AAA+_ATPase"/>
</dbReference>
<dbReference type="CDD" id="cd03220">
    <property type="entry name" value="ABC_KpsT_Wzt"/>
    <property type="match status" value="1"/>
</dbReference>
<dbReference type="EMBL" id="JNBQ01000034">
    <property type="protein sequence ID" value="KLN33444.1"/>
    <property type="molecule type" value="Genomic_DNA"/>
</dbReference>
<evidence type="ECO:0000313" key="7">
    <source>
        <dbReference type="Proteomes" id="UP000035265"/>
    </source>
</evidence>
<dbReference type="PATRIC" id="fig|264251.5.peg.3545"/>
<dbReference type="InterPro" id="IPR027417">
    <property type="entry name" value="P-loop_NTPase"/>
</dbReference>
<dbReference type="RefSeq" id="WP_052877748.1">
    <property type="nucleotide sequence ID" value="NZ_JNBQ01000034.1"/>
</dbReference>
<dbReference type="GO" id="GO:0005524">
    <property type="term" value="F:ATP binding"/>
    <property type="evidence" value="ECO:0007669"/>
    <property type="project" value="UniProtKB-KW"/>
</dbReference>
<dbReference type="GO" id="GO:0140359">
    <property type="term" value="F:ABC-type transporter activity"/>
    <property type="evidence" value="ECO:0007669"/>
    <property type="project" value="InterPro"/>
</dbReference>
<proteinExistence type="inferred from homology"/>
<dbReference type="Gene3D" id="2.70.50.60">
    <property type="entry name" value="abc- transporter (atp binding component) like domain"/>
    <property type="match status" value="1"/>
</dbReference>
<keyword evidence="2" id="KW-0813">Transport</keyword>
<evidence type="ECO:0000256" key="3">
    <source>
        <dbReference type="ARBA" id="ARBA00022741"/>
    </source>
</evidence>
<evidence type="ECO:0000259" key="5">
    <source>
        <dbReference type="PROSITE" id="PS50893"/>
    </source>
</evidence>
<evidence type="ECO:0000313" key="6">
    <source>
        <dbReference type="EMBL" id="KLN33444.1"/>
    </source>
</evidence>
<organism evidence="6 7">
    <name type="scientific">Cellulosimicrobium funkei</name>
    <dbReference type="NCBI Taxonomy" id="264251"/>
    <lineage>
        <taxon>Bacteria</taxon>
        <taxon>Bacillati</taxon>
        <taxon>Actinomycetota</taxon>
        <taxon>Actinomycetes</taxon>
        <taxon>Micrococcales</taxon>
        <taxon>Promicromonosporaceae</taxon>
        <taxon>Cellulosimicrobium</taxon>
    </lineage>
</organism>